<organism evidence="2 3">
    <name type="scientific">Discina gigas</name>
    <dbReference type="NCBI Taxonomy" id="1032678"/>
    <lineage>
        <taxon>Eukaryota</taxon>
        <taxon>Fungi</taxon>
        <taxon>Dikarya</taxon>
        <taxon>Ascomycota</taxon>
        <taxon>Pezizomycotina</taxon>
        <taxon>Pezizomycetes</taxon>
        <taxon>Pezizales</taxon>
        <taxon>Discinaceae</taxon>
        <taxon>Discina</taxon>
    </lineage>
</organism>
<feature type="compositionally biased region" description="Polar residues" evidence="1">
    <location>
        <begin position="1"/>
        <end position="21"/>
    </location>
</feature>
<gene>
    <name evidence="2" type="ORF">Q9L58_009303</name>
</gene>
<dbReference type="Proteomes" id="UP001447188">
    <property type="component" value="Unassembled WGS sequence"/>
</dbReference>
<proteinExistence type="predicted"/>
<name>A0ABR3G785_9PEZI</name>
<reference evidence="2 3" key="1">
    <citation type="submission" date="2024-02" db="EMBL/GenBank/DDBJ databases">
        <title>Discinaceae phylogenomics.</title>
        <authorList>
            <person name="Dirks A.C."/>
            <person name="James T.Y."/>
        </authorList>
    </citation>
    <scope>NUCLEOTIDE SEQUENCE [LARGE SCALE GENOMIC DNA]</scope>
    <source>
        <strain evidence="2 3">ACD0624</strain>
    </source>
</reference>
<evidence type="ECO:0000313" key="3">
    <source>
        <dbReference type="Proteomes" id="UP001447188"/>
    </source>
</evidence>
<protein>
    <submittedName>
        <fullName evidence="2">Uncharacterized protein</fullName>
    </submittedName>
</protein>
<accession>A0ABR3G785</accession>
<feature type="compositionally biased region" description="Polar residues" evidence="1">
    <location>
        <begin position="35"/>
        <end position="45"/>
    </location>
</feature>
<evidence type="ECO:0000313" key="2">
    <source>
        <dbReference type="EMBL" id="KAL0631822.1"/>
    </source>
</evidence>
<sequence>MTKGSQTLGKATTASNNSQTDKQTRLSTPERKSLRTPQARASPTPNAGLHPAQRGAQHHGAGFLPANDEGAEDQAHEEALKSQEVVIRQLQDYGLSDRQLRDLYDGQGLSGMSRFMRDNSGTGFTFYRPPGSAER</sequence>
<feature type="region of interest" description="Disordered" evidence="1">
    <location>
        <begin position="108"/>
        <end position="135"/>
    </location>
</feature>
<feature type="compositionally biased region" description="Basic and acidic residues" evidence="1">
    <location>
        <begin position="22"/>
        <end position="33"/>
    </location>
</feature>
<feature type="region of interest" description="Disordered" evidence="1">
    <location>
        <begin position="1"/>
        <end position="79"/>
    </location>
</feature>
<dbReference type="EMBL" id="JBBBZM010000207">
    <property type="protein sequence ID" value="KAL0631822.1"/>
    <property type="molecule type" value="Genomic_DNA"/>
</dbReference>
<evidence type="ECO:0000256" key="1">
    <source>
        <dbReference type="SAM" id="MobiDB-lite"/>
    </source>
</evidence>
<comment type="caution">
    <text evidence="2">The sequence shown here is derived from an EMBL/GenBank/DDBJ whole genome shotgun (WGS) entry which is preliminary data.</text>
</comment>
<keyword evidence="3" id="KW-1185">Reference proteome</keyword>